<sequence>MADGPQKITEKYLHKWKFLDCLRKNTSLFKWGIGKFSDKYALLPFLELVDTLKVSRCCSGNDRLDSDADLFDQDAWTSWHNHVIRGTFKHWPGLVTG</sequence>
<protein>
    <submittedName>
        <fullName evidence="1">Uncharacterized protein</fullName>
    </submittedName>
</protein>
<evidence type="ECO:0000313" key="1">
    <source>
        <dbReference type="EMBL" id="KAK9887091.1"/>
    </source>
</evidence>
<accession>A0AAW1V231</accession>
<evidence type="ECO:0000313" key="2">
    <source>
        <dbReference type="Proteomes" id="UP001431783"/>
    </source>
</evidence>
<dbReference type="EMBL" id="JARQZJ010000104">
    <property type="protein sequence ID" value="KAK9887091.1"/>
    <property type="molecule type" value="Genomic_DNA"/>
</dbReference>
<comment type="caution">
    <text evidence="1">The sequence shown here is derived from an EMBL/GenBank/DDBJ whole genome shotgun (WGS) entry which is preliminary data.</text>
</comment>
<organism evidence="1 2">
    <name type="scientific">Henosepilachna vigintioctopunctata</name>
    <dbReference type="NCBI Taxonomy" id="420089"/>
    <lineage>
        <taxon>Eukaryota</taxon>
        <taxon>Metazoa</taxon>
        <taxon>Ecdysozoa</taxon>
        <taxon>Arthropoda</taxon>
        <taxon>Hexapoda</taxon>
        <taxon>Insecta</taxon>
        <taxon>Pterygota</taxon>
        <taxon>Neoptera</taxon>
        <taxon>Endopterygota</taxon>
        <taxon>Coleoptera</taxon>
        <taxon>Polyphaga</taxon>
        <taxon>Cucujiformia</taxon>
        <taxon>Coccinelloidea</taxon>
        <taxon>Coccinellidae</taxon>
        <taxon>Epilachninae</taxon>
        <taxon>Epilachnini</taxon>
        <taxon>Henosepilachna</taxon>
    </lineage>
</organism>
<proteinExistence type="predicted"/>
<gene>
    <name evidence="1" type="ORF">WA026_020035</name>
</gene>
<keyword evidence="2" id="KW-1185">Reference proteome</keyword>
<name>A0AAW1V231_9CUCU</name>
<dbReference type="Proteomes" id="UP001431783">
    <property type="component" value="Unassembled WGS sequence"/>
</dbReference>
<reference evidence="1 2" key="1">
    <citation type="submission" date="2023-03" db="EMBL/GenBank/DDBJ databases">
        <title>Genome insight into feeding habits of ladybird beetles.</title>
        <authorList>
            <person name="Li H.-S."/>
            <person name="Huang Y.-H."/>
            <person name="Pang H."/>
        </authorList>
    </citation>
    <scope>NUCLEOTIDE SEQUENCE [LARGE SCALE GENOMIC DNA]</scope>
    <source>
        <strain evidence="1">SYSU_2023b</strain>
        <tissue evidence="1">Whole body</tissue>
    </source>
</reference>
<dbReference type="AlphaFoldDB" id="A0AAW1V231"/>